<comment type="caution">
    <text evidence="2">The sequence shown here is derived from an EMBL/GenBank/DDBJ whole genome shotgun (WGS) entry which is preliminary data.</text>
</comment>
<protein>
    <submittedName>
        <fullName evidence="2">Uncharacterized protein</fullName>
    </submittedName>
</protein>
<organism evidence="2 3">
    <name type="scientific">Tetrabaena socialis</name>
    <dbReference type="NCBI Taxonomy" id="47790"/>
    <lineage>
        <taxon>Eukaryota</taxon>
        <taxon>Viridiplantae</taxon>
        <taxon>Chlorophyta</taxon>
        <taxon>core chlorophytes</taxon>
        <taxon>Chlorophyceae</taxon>
        <taxon>CS clade</taxon>
        <taxon>Chlamydomonadales</taxon>
        <taxon>Tetrabaenaceae</taxon>
        <taxon>Tetrabaena</taxon>
    </lineage>
</organism>
<proteinExistence type="predicted"/>
<name>A0A2J7ZYA6_9CHLO</name>
<gene>
    <name evidence="2" type="ORF">TSOC_008512</name>
</gene>
<sequence>STDVKGNALPDKDEAQCAPEEGLSGGVSQSDGDGGVEEIVAGACRAAGEDVVISIGGCCGVTTRAAVNLSNFRYDEEALRMGREGLPHDVVRFGAPRPANEDARMATVRALRGMQVDRCPELNLILKVVCRIWDAPAACITLLDSDHVFICCGE</sequence>
<feature type="non-terminal residue" evidence="2">
    <location>
        <position position="154"/>
    </location>
</feature>
<accession>A0A2J7ZYA6</accession>
<dbReference type="OrthoDB" id="537160at2759"/>
<feature type="non-terminal residue" evidence="2">
    <location>
        <position position="1"/>
    </location>
</feature>
<feature type="region of interest" description="Disordered" evidence="1">
    <location>
        <begin position="1"/>
        <end position="32"/>
    </location>
</feature>
<keyword evidence="3" id="KW-1185">Reference proteome</keyword>
<dbReference type="EMBL" id="PGGS01000321">
    <property type="protein sequence ID" value="PNH05247.1"/>
    <property type="molecule type" value="Genomic_DNA"/>
</dbReference>
<evidence type="ECO:0000313" key="3">
    <source>
        <dbReference type="Proteomes" id="UP000236333"/>
    </source>
</evidence>
<dbReference type="AlphaFoldDB" id="A0A2J7ZYA6"/>
<dbReference type="Proteomes" id="UP000236333">
    <property type="component" value="Unassembled WGS sequence"/>
</dbReference>
<evidence type="ECO:0000256" key="1">
    <source>
        <dbReference type="SAM" id="MobiDB-lite"/>
    </source>
</evidence>
<evidence type="ECO:0000313" key="2">
    <source>
        <dbReference type="EMBL" id="PNH05247.1"/>
    </source>
</evidence>
<reference evidence="2 3" key="1">
    <citation type="journal article" date="2017" name="Mol. Biol. Evol.">
        <title>The 4-celled Tetrabaena socialis nuclear genome reveals the essential components for genetic control of cell number at the origin of multicellularity in the volvocine lineage.</title>
        <authorList>
            <person name="Featherston J."/>
            <person name="Arakaki Y."/>
            <person name="Hanschen E.R."/>
            <person name="Ferris P.J."/>
            <person name="Michod R.E."/>
            <person name="Olson B.J.S.C."/>
            <person name="Nozaki H."/>
            <person name="Durand P.M."/>
        </authorList>
    </citation>
    <scope>NUCLEOTIDE SEQUENCE [LARGE SCALE GENOMIC DNA]</scope>
    <source>
        <strain evidence="2 3">NIES-571</strain>
    </source>
</reference>